<evidence type="ECO:0000313" key="10">
    <source>
        <dbReference type="EMBL" id="QBZ61718.1"/>
    </source>
</evidence>
<dbReference type="GO" id="GO:0004190">
    <property type="term" value="F:aspartic-type endopeptidase activity"/>
    <property type="evidence" value="ECO:0007669"/>
    <property type="project" value="UniProtKB-KW"/>
</dbReference>
<dbReference type="InterPro" id="IPR033121">
    <property type="entry name" value="PEPTIDASE_A1"/>
</dbReference>
<keyword evidence="2 7" id="KW-0645">Protease</keyword>
<keyword evidence="8" id="KW-0732">Signal</keyword>
<accession>A0A4V1C706</accession>
<feature type="chain" id="PRO_5020814199" description="Peptidase A1 domain-containing protein" evidence="8">
    <location>
        <begin position="22"/>
        <end position="454"/>
    </location>
</feature>
<evidence type="ECO:0000256" key="8">
    <source>
        <dbReference type="SAM" id="SignalP"/>
    </source>
</evidence>
<keyword evidence="3 7" id="KW-0064">Aspartyl protease</keyword>
<evidence type="ECO:0000259" key="9">
    <source>
        <dbReference type="PROSITE" id="PS51767"/>
    </source>
</evidence>
<dbReference type="InterPro" id="IPR001969">
    <property type="entry name" value="Aspartic_peptidase_AS"/>
</dbReference>
<evidence type="ECO:0000256" key="4">
    <source>
        <dbReference type="ARBA" id="ARBA00022801"/>
    </source>
</evidence>
<dbReference type="PROSITE" id="PS00141">
    <property type="entry name" value="ASP_PROTEASE"/>
    <property type="match status" value="1"/>
</dbReference>
<dbReference type="PRINTS" id="PR00792">
    <property type="entry name" value="PEPSIN"/>
</dbReference>
<dbReference type="CDD" id="cd06097">
    <property type="entry name" value="Aspergillopepsin_like"/>
    <property type="match status" value="1"/>
</dbReference>
<protein>
    <recommendedName>
        <fullName evidence="9">Peptidase A1 domain-containing protein</fullName>
    </recommendedName>
</protein>
<organism evidence="10 11">
    <name type="scientific">Pyricularia oryzae</name>
    <name type="common">Rice blast fungus</name>
    <name type="synonym">Magnaporthe oryzae</name>
    <dbReference type="NCBI Taxonomy" id="318829"/>
    <lineage>
        <taxon>Eukaryota</taxon>
        <taxon>Fungi</taxon>
        <taxon>Dikarya</taxon>
        <taxon>Ascomycota</taxon>
        <taxon>Pezizomycotina</taxon>
        <taxon>Sordariomycetes</taxon>
        <taxon>Sordariomycetidae</taxon>
        <taxon>Magnaporthales</taxon>
        <taxon>Pyriculariaceae</taxon>
        <taxon>Pyricularia</taxon>
    </lineage>
</organism>
<comment type="similarity">
    <text evidence="1 7">Belongs to the peptidase A1 family.</text>
</comment>
<keyword evidence="4 7" id="KW-0378">Hydrolase</keyword>
<keyword evidence="6" id="KW-1015">Disulfide bond</keyword>
<evidence type="ECO:0000256" key="6">
    <source>
        <dbReference type="PIRSR" id="PIRSR601461-2"/>
    </source>
</evidence>
<evidence type="ECO:0000256" key="7">
    <source>
        <dbReference type="RuleBase" id="RU000454"/>
    </source>
</evidence>
<evidence type="ECO:0000256" key="2">
    <source>
        <dbReference type="ARBA" id="ARBA00022670"/>
    </source>
</evidence>
<feature type="disulfide bond" evidence="6">
    <location>
        <begin position="363"/>
        <end position="404"/>
    </location>
</feature>
<name>A0A4V1C706_PYROR</name>
<dbReference type="PANTHER" id="PTHR47966">
    <property type="entry name" value="BETA-SITE APP-CLEAVING ENZYME, ISOFORM A-RELATED"/>
    <property type="match status" value="1"/>
</dbReference>
<evidence type="ECO:0000256" key="5">
    <source>
        <dbReference type="PIRSR" id="PIRSR601461-1"/>
    </source>
</evidence>
<evidence type="ECO:0000256" key="1">
    <source>
        <dbReference type="ARBA" id="ARBA00007447"/>
    </source>
</evidence>
<dbReference type="PROSITE" id="PS51767">
    <property type="entry name" value="PEPTIDASE_A1"/>
    <property type="match status" value="1"/>
</dbReference>
<evidence type="ECO:0000313" key="11">
    <source>
        <dbReference type="Proteomes" id="UP000294847"/>
    </source>
</evidence>
<sequence length="454" mass="48008">MPSFTQTFTLLTTLGAAAVSGGPVAKRETPSKSGPLSVYNTRLKYGLPIPPELAVTVKRAGIDASAVDKRQLLDELQNQVPPQAQAQRIQNGSVSAFPTRNNTEWVSKITIGTPPQTLTVQLDTGSSELWVFANSAAKAAGHAVYSPSGSSSASLIPNLAWNNSYASGDGASGNAVYNDVVRVGDVVAQSMAVLPATTASDSLVQSPYDGILGLSLANYTATLPADAQGPPAALPQASGPPNFFTTVKSSLTAPLFGVDLRQDEESFFDFGIVPMSRCRGEVGWAPVLRYLANGHDFARWNMTASGYAVGNVTAADLKPAYMTGVVDTGTTLMYLDKPIVDDYYSHVSGSRYDNASAGWVFPCAQAQPLPDFSFGVGDADHVAVITVPGKYLNWAVNDVAKNECFGGLQEAFDYEGGKLSLFGAVAMKSAYVIFEDNRPASDPRIGWAPKDLKL</sequence>
<dbReference type="Gene3D" id="2.40.70.10">
    <property type="entry name" value="Acid Proteases"/>
    <property type="match status" value="2"/>
</dbReference>
<dbReference type="Pfam" id="PF00026">
    <property type="entry name" value="Asp"/>
    <property type="match status" value="1"/>
</dbReference>
<proteinExistence type="inferred from homology"/>
<gene>
    <name evidence="10" type="ORF">PoMZ_08674</name>
</gene>
<dbReference type="InterPro" id="IPR021109">
    <property type="entry name" value="Peptidase_aspartic_dom_sf"/>
</dbReference>
<feature type="domain" description="Peptidase A1" evidence="9">
    <location>
        <begin position="105"/>
        <end position="448"/>
    </location>
</feature>
<dbReference type="InterPro" id="IPR034163">
    <property type="entry name" value="Aspergillopepsin-like_cat_dom"/>
</dbReference>
<dbReference type="SUPFAM" id="SSF50630">
    <property type="entry name" value="Acid proteases"/>
    <property type="match status" value="1"/>
</dbReference>
<dbReference type="InterPro" id="IPR001461">
    <property type="entry name" value="Aspartic_peptidase_A1"/>
</dbReference>
<dbReference type="GO" id="GO:0006508">
    <property type="term" value="P:proteolysis"/>
    <property type="evidence" value="ECO:0007669"/>
    <property type="project" value="UniProtKB-KW"/>
</dbReference>
<feature type="active site" evidence="5">
    <location>
        <position position="123"/>
    </location>
</feature>
<dbReference type="Proteomes" id="UP000294847">
    <property type="component" value="Chromosome 4"/>
</dbReference>
<dbReference type="AlphaFoldDB" id="A0A4V1C706"/>
<dbReference type="EMBL" id="CP034207">
    <property type="protein sequence ID" value="QBZ61718.1"/>
    <property type="molecule type" value="Genomic_DNA"/>
</dbReference>
<evidence type="ECO:0000256" key="3">
    <source>
        <dbReference type="ARBA" id="ARBA00022750"/>
    </source>
</evidence>
<reference evidence="10 11" key="1">
    <citation type="journal article" date="2019" name="Mol. Biol. Evol.">
        <title>Blast fungal genomes show frequent chromosomal changes, gene gains and losses, and effector gene turnover.</title>
        <authorList>
            <person name="Gomez Luciano L.B."/>
            <person name="Jason Tsai I."/>
            <person name="Chuma I."/>
            <person name="Tosa Y."/>
            <person name="Chen Y.H."/>
            <person name="Li J.Y."/>
            <person name="Li M.Y."/>
            <person name="Jade Lu M.Y."/>
            <person name="Nakayashiki H."/>
            <person name="Li W.H."/>
        </authorList>
    </citation>
    <scope>NUCLEOTIDE SEQUENCE [LARGE SCALE GENOMIC DNA]</scope>
    <source>
        <strain evidence="10">MZ5-1-6</strain>
    </source>
</reference>
<dbReference type="PANTHER" id="PTHR47966:SF2">
    <property type="entry name" value="ASPERGILLOPEPSIN-1-RELATED"/>
    <property type="match status" value="1"/>
</dbReference>
<feature type="signal peptide" evidence="8">
    <location>
        <begin position="1"/>
        <end position="21"/>
    </location>
</feature>
<feature type="active site" evidence="5">
    <location>
        <position position="327"/>
    </location>
</feature>